<dbReference type="RefSeq" id="WP_264323295.1">
    <property type="nucleotide sequence ID" value="NZ_JADEXQ010000004.1"/>
</dbReference>
<dbReference type="Proteomes" id="UP000625316">
    <property type="component" value="Unassembled WGS sequence"/>
</dbReference>
<reference evidence="2" key="1">
    <citation type="submission" date="2020-10" db="EMBL/GenBank/DDBJ databases">
        <authorList>
            <person name="Castelo-Branco R."/>
            <person name="Eusebio N."/>
            <person name="Adriana R."/>
            <person name="Vieira A."/>
            <person name="Brugerolle De Fraissinette N."/>
            <person name="Rezende De Castro R."/>
            <person name="Schneider M.P."/>
            <person name="Vasconcelos V."/>
            <person name="Leao P.N."/>
        </authorList>
    </citation>
    <scope>NUCLEOTIDE SEQUENCE</scope>
    <source>
        <strain evidence="2">LEGE 11480</strain>
    </source>
</reference>
<dbReference type="EMBL" id="JADEXQ010000004">
    <property type="protein sequence ID" value="MBE9028473.1"/>
    <property type="molecule type" value="Genomic_DNA"/>
</dbReference>
<dbReference type="AlphaFoldDB" id="A0A928Z2T4"/>
<accession>A0A928Z2T4</accession>
<evidence type="ECO:0000313" key="3">
    <source>
        <dbReference type="Proteomes" id="UP000625316"/>
    </source>
</evidence>
<dbReference type="Pfam" id="PF12770">
    <property type="entry name" value="CHAT"/>
    <property type="match status" value="1"/>
</dbReference>
<dbReference type="InterPro" id="IPR024983">
    <property type="entry name" value="CHAT_dom"/>
</dbReference>
<protein>
    <submittedName>
        <fullName evidence="2">CHAT domain-containing protein</fullName>
    </submittedName>
</protein>
<comment type="caution">
    <text evidence="2">The sequence shown here is derived from an EMBL/GenBank/DDBJ whole genome shotgun (WGS) entry which is preliminary data.</text>
</comment>
<gene>
    <name evidence="2" type="ORF">IQ266_01720</name>
</gene>
<sequence>DQKRGLRSAVIYAMFVPDSFVPQTRSEVNPSTAAIPSLLRAIEPRPSDRLELIFITANGKLSRRSTPYRRQEIAQQIGYFWLTNSDIQNPQSFDQFSRELQQWLFAPIQAELQAAKINGLMYVLDQGLRSLPLASMHNGQTSLLQDYTVSVIPSLGMLDRRQTPLQNQTTLAMGASKFQQLVPLPAVPQELKMIQQQGFSGQHFLNESFTLANVVQQKRQKRPGILHLATHADFNIGQPQNSFIQLWDQRLTLDQIDRLKLRDTDLELLILSACNTATGDPVAELGFTGMASLFGVRTALGSLWSISDLGTFAFMSEFYGHLAQSPSRVDALRQAQLAMRQGKVRTDNGKLVTSQGKRLDLPEFLDASLRDGDFSHPYYWSGFTMVGNPW</sequence>
<keyword evidence="3" id="KW-1185">Reference proteome</keyword>
<proteinExistence type="predicted"/>
<feature type="non-terminal residue" evidence="2">
    <location>
        <position position="1"/>
    </location>
</feature>
<evidence type="ECO:0000313" key="2">
    <source>
        <dbReference type="EMBL" id="MBE9028473.1"/>
    </source>
</evidence>
<evidence type="ECO:0000259" key="1">
    <source>
        <dbReference type="Pfam" id="PF12770"/>
    </source>
</evidence>
<name>A0A928Z2T4_9CYAN</name>
<organism evidence="2 3">
    <name type="scientific">Romeriopsis navalis LEGE 11480</name>
    <dbReference type="NCBI Taxonomy" id="2777977"/>
    <lineage>
        <taxon>Bacteria</taxon>
        <taxon>Bacillati</taxon>
        <taxon>Cyanobacteriota</taxon>
        <taxon>Cyanophyceae</taxon>
        <taxon>Leptolyngbyales</taxon>
        <taxon>Leptolyngbyaceae</taxon>
        <taxon>Romeriopsis</taxon>
        <taxon>Romeriopsis navalis</taxon>
    </lineage>
</organism>
<feature type="domain" description="CHAT" evidence="1">
    <location>
        <begin position="96"/>
        <end position="388"/>
    </location>
</feature>